<dbReference type="PANTHER" id="PTHR48100">
    <property type="entry name" value="BROAD-SPECIFICITY PHOSPHATASE YOR283W-RELATED"/>
    <property type="match status" value="1"/>
</dbReference>
<dbReference type="Proteomes" id="UP000094936">
    <property type="component" value="Unassembled WGS sequence"/>
</dbReference>
<dbReference type="SMART" id="SM00855">
    <property type="entry name" value="PGAM"/>
    <property type="match status" value="1"/>
</dbReference>
<protein>
    <recommendedName>
        <fullName evidence="3">Phosphoglycerate mutase</fullName>
    </recommendedName>
</protein>
<proteinExistence type="predicted"/>
<comment type="caution">
    <text evidence="1">The sequence shown here is derived from an EMBL/GenBank/DDBJ whole genome shotgun (WGS) entry which is preliminary data.</text>
</comment>
<keyword evidence="2" id="KW-1185">Reference proteome</keyword>
<organism evidence="1 2">
    <name type="scientific">Veronia pacifica</name>
    <dbReference type="NCBI Taxonomy" id="1080227"/>
    <lineage>
        <taxon>Bacteria</taxon>
        <taxon>Pseudomonadati</taxon>
        <taxon>Pseudomonadota</taxon>
        <taxon>Gammaproteobacteria</taxon>
        <taxon>Vibrionales</taxon>
        <taxon>Vibrionaceae</taxon>
        <taxon>Veronia</taxon>
    </lineage>
</organism>
<dbReference type="STRING" id="1080227.A8L45_00895"/>
<evidence type="ECO:0008006" key="3">
    <source>
        <dbReference type="Google" id="ProtNLM"/>
    </source>
</evidence>
<accession>A0A1C3ESS1</accession>
<evidence type="ECO:0000313" key="1">
    <source>
        <dbReference type="EMBL" id="ODA36193.1"/>
    </source>
</evidence>
<dbReference type="EMBL" id="LYBM01000001">
    <property type="protein sequence ID" value="ODA36193.1"/>
    <property type="molecule type" value="Genomic_DNA"/>
</dbReference>
<sequence length="186" mass="20655">MDIFLLRHAESISSQNGSFASDAGEPLTEKGYKDAERIVPLLSELDLDKVLCSPYLRARDTVAPFVRESGVDLTILPSLAEGQLVLDNIAISPEPADYILDESGELQPAKPETPGAFLSRVRQSVGSLLDNRDERILVVSHGHMIREILNVLMRVDTKIRFPHDNCGMSHLTLGNDFTCHYINRTL</sequence>
<name>A0A1C3ESS1_9GAMM</name>
<dbReference type="SUPFAM" id="SSF53254">
    <property type="entry name" value="Phosphoglycerate mutase-like"/>
    <property type="match status" value="1"/>
</dbReference>
<dbReference type="AlphaFoldDB" id="A0A1C3ESS1"/>
<gene>
    <name evidence="1" type="ORF">A8L45_00895</name>
</gene>
<dbReference type="Gene3D" id="3.40.50.1240">
    <property type="entry name" value="Phosphoglycerate mutase-like"/>
    <property type="match status" value="1"/>
</dbReference>
<reference evidence="1 2" key="1">
    <citation type="submission" date="2016-05" db="EMBL/GenBank/DDBJ databases">
        <title>Genomic Taxonomy of the Vibrionaceae.</title>
        <authorList>
            <person name="Gomez-Gil B."/>
            <person name="Enciso-Ibarra J."/>
        </authorList>
    </citation>
    <scope>NUCLEOTIDE SEQUENCE [LARGE SCALE GENOMIC DNA]</scope>
    <source>
        <strain evidence="1 2">CAIM 1920</strain>
    </source>
</reference>
<dbReference type="InterPro" id="IPR050275">
    <property type="entry name" value="PGM_Phosphatase"/>
</dbReference>
<dbReference type="CDD" id="cd07067">
    <property type="entry name" value="HP_PGM_like"/>
    <property type="match status" value="1"/>
</dbReference>
<dbReference type="OrthoDB" id="9781415at2"/>
<evidence type="ECO:0000313" key="2">
    <source>
        <dbReference type="Proteomes" id="UP000094936"/>
    </source>
</evidence>
<dbReference type="RefSeq" id="WP_068898251.1">
    <property type="nucleotide sequence ID" value="NZ_JBHUIF010000002.1"/>
</dbReference>
<dbReference type="InterPro" id="IPR029033">
    <property type="entry name" value="His_PPase_superfam"/>
</dbReference>
<dbReference type="GO" id="GO:0016791">
    <property type="term" value="F:phosphatase activity"/>
    <property type="evidence" value="ECO:0007669"/>
    <property type="project" value="TreeGrafter"/>
</dbReference>
<dbReference type="InterPro" id="IPR013078">
    <property type="entry name" value="His_Pase_superF_clade-1"/>
</dbReference>
<dbReference type="Pfam" id="PF00300">
    <property type="entry name" value="His_Phos_1"/>
    <property type="match status" value="1"/>
</dbReference>